<dbReference type="RefSeq" id="XP_067493472.1">
    <property type="nucleotide sequence ID" value="XM_067630873.1"/>
</dbReference>
<name>A0A437AA16_ARTFL</name>
<accession>A0A437AA16</accession>
<evidence type="ECO:0000313" key="3">
    <source>
        <dbReference type="Proteomes" id="UP000283090"/>
    </source>
</evidence>
<evidence type="ECO:0000256" key="1">
    <source>
        <dbReference type="SAM" id="MobiDB-lite"/>
    </source>
</evidence>
<sequence>MAAGKKSGTVKVFLMIIEYYDLLGLFFGKHQYISSGKGKADIDRIMKQQHLFLVSSANLRVASPVWRKILDPDSRFAPLKTGSVNAKEYKQINIEGVDVKSLHIILSILHYCTENIPKEWMSSPNFSTLQPPILCFSILRDVALLVDQYDCVGITSHFASKWIGSGVGRRSWPSDPDYVEVGFEDWIFIASVFNRLGSAARVCNGIVKFVSKELIKEVCVNRRESRDLQEAKYYRWKEKRPGPRDDPNPTLVEKDTSPGNTEPIETRNCEGKLFELMEVSLEMVPEKILGFILDTRFSSGCRMLVPLYKFVQDFLNSEPTCQDTWLCKNKECSAIALGTLVQSLKEQGLQHILTQNLIEDQLLPLGRYSLQDLALKIKGLQMTTFQIHNAHMKMASDDFDNSVKSAVVVKTTIKPTGIQRSTLAYRDGPIFLRNDPDIYSAQSTAICPLALRLAKIKTDAKSLLDSVEGYQES</sequence>
<dbReference type="AlphaFoldDB" id="A0A437AA16"/>
<dbReference type="Proteomes" id="UP000283090">
    <property type="component" value="Unassembled WGS sequence"/>
</dbReference>
<gene>
    <name evidence="2" type="ORF">DFL_002131</name>
</gene>
<protein>
    <submittedName>
        <fullName evidence="2">Uncharacterized protein</fullName>
    </submittedName>
</protein>
<keyword evidence="3" id="KW-1185">Reference proteome</keyword>
<dbReference type="VEuPathDB" id="FungiDB:DFL_002131"/>
<evidence type="ECO:0000313" key="2">
    <source>
        <dbReference type="EMBL" id="RVD87928.1"/>
    </source>
</evidence>
<dbReference type="OrthoDB" id="5275938at2759"/>
<feature type="compositionally biased region" description="Basic and acidic residues" evidence="1">
    <location>
        <begin position="238"/>
        <end position="256"/>
    </location>
</feature>
<comment type="caution">
    <text evidence="2">The sequence shown here is derived from an EMBL/GenBank/DDBJ whole genome shotgun (WGS) entry which is preliminary data.</text>
</comment>
<dbReference type="GeneID" id="93584442"/>
<dbReference type="STRING" id="97331.A0A437AA16"/>
<reference evidence="2 3" key="1">
    <citation type="submission" date="2019-01" db="EMBL/GenBank/DDBJ databases">
        <title>Intercellular communication is required for trap formation in the nematode-trapping fungus Duddingtonia flagrans.</title>
        <authorList>
            <person name="Youssar L."/>
            <person name="Wernet V."/>
            <person name="Hensel N."/>
            <person name="Hildebrandt H.-G."/>
            <person name="Fischer R."/>
        </authorList>
    </citation>
    <scope>NUCLEOTIDE SEQUENCE [LARGE SCALE GENOMIC DNA]</scope>
    <source>
        <strain evidence="2 3">CBS H-5679</strain>
    </source>
</reference>
<dbReference type="EMBL" id="SAEB01000003">
    <property type="protein sequence ID" value="RVD87928.1"/>
    <property type="molecule type" value="Genomic_DNA"/>
</dbReference>
<feature type="region of interest" description="Disordered" evidence="1">
    <location>
        <begin position="238"/>
        <end position="265"/>
    </location>
</feature>
<organism evidence="2 3">
    <name type="scientific">Arthrobotrys flagrans</name>
    <name type="common">Nematode-trapping fungus</name>
    <name type="synonym">Trichothecium flagrans</name>
    <dbReference type="NCBI Taxonomy" id="97331"/>
    <lineage>
        <taxon>Eukaryota</taxon>
        <taxon>Fungi</taxon>
        <taxon>Dikarya</taxon>
        <taxon>Ascomycota</taxon>
        <taxon>Pezizomycotina</taxon>
        <taxon>Orbiliomycetes</taxon>
        <taxon>Orbiliales</taxon>
        <taxon>Orbiliaceae</taxon>
        <taxon>Arthrobotrys</taxon>
    </lineage>
</organism>
<proteinExistence type="predicted"/>